<proteinExistence type="predicted"/>
<dbReference type="EMBL" id="LT985188">
    <property type="protein sequence ID" value="SPD87795.1"/>
    <property type="molecule type" value="Genomic_DNA"/>
</dbReference>
<feature type="region of interest" description="Disordered" evidence="1">
    <location>
        <begin position="1"/>
        <end position="26"/>
    </location>
</feature>
<dbReference type="KEGG" id="mgg:MPLG2_2765"/>
<name>A0A2N9JI98_9ACTN</name>
<keyword evidence="3" id="KW-1185">Reference proteome</keyword>
<evidence type="ECO:0000313" key="3">
    <source>
        <dbReference type="Proteomes" id="UP000238164"/>
    </source>
</evidence>
<organism evidence="2 3">
    <name type="scientific">Micropruina glycogenica</name>
    <dbReference type="NCBI Taxonomy" id="75385"/>
    <lineage>
        <taxon>Bacteria</taxon>
        <taxon>Bacillati</taxon>
        <taxon>Actinomycetota</taxon>
        <taxon>Actinomycetes</taxon>
        <taxon>Propionibacteriales</taxon>
        <taxon>Nocardioidaceae</taxon>
        <taxon>Micropruina</taxon>
    </lineage>
</organism>
<gene>
    <name evidence="2" type="ORF">MPLG2_2765</name>
</gene>
<protein>
    <submittedName>
        <fullName evidence="2">Uncharacterized protein</fullName>
    </submittedName>
</protein>
<evidence type="ECO:0000256" key="1">
    <source>
        <dbReference type="SAM" id="MobiDB-lite"/>
    </source>
</evidence>
<evidence type="ECO:0000313" key="2">
    <source>
        <dbReference type="EMBL" id="SPD87795.1"/>
    </source>
</evidence>
<accession>A0A2N9JI98</accession>
<dbReference type="AlphaFoldDB" id="A0A2N9JI98"/>
<sequence length="64" mass="6785">MTARRSASSRPPTSSSTATPPLGFQEDAALDDGDIWATSFAIQDWTPAVEEQVTGLLHRALGKA</sequence>
<dbReference type="Proteomes" id="UP000238164">
    <property type="component" value="Chromosome 1"/>
</dbReference>
<feature type="compositionally biased region" description="Low complexity" evidence="1">
    <location>
        <begin position="1"/>
        <end position="21"/>
    </location>
</feature>
<reference evidence="2 3" key="1">
    <citation type="submission" date="2018-02" db="EMBL/GenBank/DDBJ databases">
        <authorList>
            <person name="Cohen D.B."/>
            <person name="Kent A.D."/>
        </authorList>
    </citation>
    <scope>NUCLEOTIDE SEQUENCE [LARGE SCALE GENOMIC DNA]</scope>
    <source>
        <strain evidence="2">1</strain>
    </source>
</reference>